<feature type="domain" description="CSC1/OSCA1-like 7TM region" evidence="5">
    <location>
        <begin position="191"/>
        <end position="229"/>
    </location>
</feature>
<dbReference type="AlphaFoldDB" id="A0A2K3MXT0"/>
<dbReference type="Pfam" id="PF14703">
    <property type="entry name" value="PHM7_cyt"/>
    <property type="match status" value="1"/>
</dbReference>
<evidence type="ECO:0000256" key="1">
    <source>
        <dbReference type="ARBA" id="ARBA00022837"/>
    </source>
</evidence>
<dbReference type="Pfam" id="PF02714">
    <property type="entry name" value="RSN1_7TM"/>
    <property type="match status" value="2"/>
</dbReference>
<evidence type="ECO:0000313" key="7">
    <source>
        <dbReference type="EMBL" id="PNX95597.1"/>
    </source>
</evidence>
<keyword evidence="3" id="KW-0407">Ion channel</keyword>
<dbReference type="InterPro" id="IPR027815">
    <property type="entry name" value="CSC1/OSCA1-like_cyt"/>
</dbReference>
<accession>A0A2K3MXT0</accession>
<comment type="caution">
    <text evidence="7">The sequence shown here is derived from an EMBL/GenBank/DDBJ whole genome shotgun (WGS) entry which is preliminary data.</text>
</comment>
<dbReference type="GO" id="GO:0005886">
    <property type="term" value="C:plasma membrane"/>
    <property type="evidence" value="ECO:0007669"/>
    <property type="project" value="TreeGrafter"/>
</dbReference>
<feature type="coiled-coil region" evidence="4">
    <location>
        <begin position="44"/>
        <end position="71"/>
    </location>
</feature>
<dbReference type="PANTHER" id="PTHR13018">
    <property type="entry name" value="PROBABLE MEMBRANE PROTEIN DUF221-RELATED"/>
    <property type="match status" value="1"/>
</dbReference>
<evidence type="ECO:0000256" key="3">
    <source>
        <dbReference type="ARBA" id="ARBA00023303"/>
    </source>
</evidence>
<evidence type="ECO:0000259" key="5">
    <source>
        <dbReference type="Pfam" id="PF02714"/>
    </source>
</evidence>
<keyword evidence="2" id="KW-0406">Ion transport</keyword>
<organism evidence="7 8">
    <name type="scientific">Trifolium pratense</name>
    <name type="common">Red clover</name>
    <dbReference type="NCBI Taxonomy" id="57577"/>
    <lineage>
        <taxon>Eukaryota</taxon>
        <taxon>Viridiplantae</taxon>
        <taxon>Streptophyta</taxon>
        <taxon>Embryophyta</taxon>
        <taxon>Tracheophyta</taxon>
        <taxon>Spermatophyta</taxon>
        <taxon>Magnoliopsida</taxon>
        <taxon>eudicotyledons</taxon>
        <taxon>Gunneridae</taxon>
        <taxon>Pentapetalae</taxon>
        <taxon>rosids</taxon>
        <taxon>fabids</taxon>
        <taxon>Fabales</taxon>
        <taxon>Fabaceae</taxon>
        <taxon>Papilionoideae</taxon>
        <taxon>50 kb inversion clade</taxon>
        <taxon>NPAAA clade</taxon>
        <taxon>Hologalegina</taxon>
        <taxon>IRL clade</taxon>
        <taxon>Trifolieae</taxon>
        <taxon>Trifolium</taxon>
    </lineage>
</organism>
<feature type="domain" description="CSC1/OSCA1-like 7TM region" evidence="5">
    <location>
        <begin position="121"/>
        <end position="171"/>
    </location>
</feature>
<evidence type="ECO:0000313" key="8">
    <source>
        <dbReference type="Proteomes" id="UP000236291"/>
    </source>
</evidence>
<keyword evidence="4" id="KW-0175">Coiled coil</keyword>
<dbReference type="GO" id="GO:0005227">
    <property type="term" value="F:calcium-activated cation channel activity"/>
    <property type="evidence" value="ECO:0007669"/>
    <property type="project" value="InterPro"/>
</dbReference>
<proteinExistence type="predicted"/>
<name>A0A2K3MXT0_TRIPR</name>
<sequence length="318" mass="36209">MSLFAVQTKSKLSWIAQLRSNPTQQKYKHGGGIFGFFGPKDNLIDHYGKKLEDIEENLRLKQSEASLIAEEARAAFVFFKSRYGAASAFHLQPSINPTQWITEPAPQPHDVFWPFFSESFMKQWISKKFVTQVITGYLPSLILQMSLKLVPPVMGFLSSIQGYISHIFHQLEVILDLRDITGKLAVAVPAQFTNVYTPKYETAGRFWPIVHDSMIFSLVLMQLIAVGSFALKKLSPASTWTLPLPVFTLLFNHYCRRRFLPIFTAYSAESLIKKDREDEKDTSMGEFYNQLLNVYKDPALFPIQHSSNTDSLVSPLLS</sequence>
<evidence type="ECO:0000256" key="4">
    <source>
        <dbReference type="SAM" id="Coils"/>
    </source>
</evidence>
<dbReference type="InterPro" id="IPR003864">
    <property type="entry name" value="CSC1/OSCA1-like_7TM"/>
</dbReference>
<dbReference type="Proteomes" id="UP000236291">
    <property type="component" value="Unassembled WGS sequence"/>
</dbReference>
<feature type="domain" description="CSC1/OSCA1-like cytosolic" evidence="6">
    <location>
        <begin position="19"/>
        <end position="114"/>
    </location>
</feature>
<keyword evidence="2" id="KW-0813">Transport</keyword>
<reference evidence="7 8" key="2">
    <citation type="journal article" date="2017" name="Front. Plant Sci.">
        <title>Gene Classification and Mining of Molecular Markers Useful in Red Clover (Trifolium pratense) Breeding.</title>
        <authorList>
            <person name="Istvanek J."/>
            <person name="Dluhosova J."/>
            <person name="Dluhos P."/>
            <person name="Patkova L."/>
            <person name="Nedelnik J."/>
            <person name="Repkova J."/>
        </authorList>
    </citation>
    <scope>NUCLEOTIDE SEQUENCE [LARGE SCALE GENOMIC DNA]</scope>
    <source>
        <strain evidence="8">cv. Tatra</strain>
        <tissue evidence="7">Young leaves</tissue>
    </source>
</reference>
<keyword evidence="1" id="KW-0106">Calcium</keyword>
<gene>
    <name evidence="7" type="ORF">L195_g018790</name>
</gene>
<evidence type="ECO:0000256" key="2">
    <source>
        <dbReference type="ARBA" id="ARBA00023065"/>
    </source>
</evidence>
<protein>
    <submittedName>
        <fullName evidence="7">ERD (Early-responsive to dehydration stress) family protein</fullName>
    </submittedName>
</protein>
<reference evidence="7 8" key="1">
    <citation type="journal article" date="2014" name="Am. J. Bot.">
        <title>Genome assembly and annotation for red clover (Trifolium pratense; Fabaceae).</title>
        <authorList>
            <person name="Istvanek J."/>
            <person name="Jaros M."/>
            <person name="Krenek A."/>
            <person name="Repkova J."/>
        </authorList>
    </citation>
    <scope>NUCLEOTIDE SEQUENCE [LARGE SCALE GENOMIC DNA]</scope>
    <source>
        <strain evidence="8">cv. Tatra</strain>
        <tissue evidence="7">Young leaves</tissue>
    </source>
</reference>
<dbReference type="InterPro" id="IPR045122">
    <property type="entry name" value="Csc1-like"/>
</dbReference>
<evidence type="ECO:0000259" key="6">
    <source>
        <dbReference type="Pfam" id="PF14703"/>
    </source>
</evidence>
<dbReference type="PANTHER" id="PTHR13018:SF104">
    <property type="entry name" value="ERD (EARLY-RESPONSIVE TO DEHYDRATION STRESS) FAMILY PROTEIN"/>
    <property type="match status" value="1"/>
</dbReference>
<dbReference type="EMBL" id="ASHM01013636">
    <property type="protein sequence ID" value="PNX95597.1"/>
    <property type="molecule type" value="Genomic_DNA"/>
</dbReference>